<reference evidence="1 2" key="1">
    <citation type="journal article" date="2012" name="J. Bacteriol.">
        <title>Genome sequence of the cycloprodigiosin-producing bacterial strain Pseudoalteromonas rubra ATCC 29570(T).</title>
        <authorList>
            <person name="Xie B.B."/>
            <person name="Shu Y.L."/>
            <person name="Qin Q.L."/>
            <person name="Rong J.C."/>
            <person name="Zhang X.Y."/>
            <person name="Chen X.L."/>
            <person name="Zhou B.C."/>
            <person name="Zhang Y.Z."/>
        </authorList>
    </citation>
    <scope>NUCLEOTIDE SEQUENCE [LARGE SCALE GENOMIC DNA]</scope>
    <source>
        <strain evidence="1 2">DSM 6842</strain>
    </source>
</reference>
<dbReference type="Proteomes" id="UP000016480">
    <property type="component" value="Unassembled WGS sequence"/>
</dbReference>
<comment type="caution">
    <text evidence="1">The sequence shown here is derived from an EMBL/GenBank/DDBJ whole genome shotgun (WGS) entry which is preliminary data.</text>
</comment>
<evidence type="ECO:0000313" key="1">
    <source>
        <dbReference type="EMBL" id="KAF7785731.1"/>
    </source>
</evidence>
<accession>A0A8T0C6S1</accession>
<sequence length="58" mass="6595">MAFIPTISFSTGGLLTPKSGVKSSFLFPRLPFQLRFYHNIFQIDLNPTPDPQINLEKI</sequence>
<name>A0A8T0C6S1_9GAMM</name>
<evidence type="ECO:0000313" key="2">
    <source>
        <dbReference type="Proteomes" id="UP000016480"/>
    </source>
</evidence>
<dbReference type="AlphaFoldDB" id="A0A8T0C6S1"/>
<protein>
    <submittedName>
        <fullName evidence="1">Uncharacterized protein</fullName>
    </submittedName>
</protein>
<organism evidence="1 2">
    <name type="scientific">Pseudoalteromonas rubra</name>
    <dbReference type="NCBI Taxonomy" id="43658"/>
    <lineage>
        <taxon>Bacteria</taxon>
        <taxon>Pseudomonadati</taxon>
        <taxon>Pseudomonadota</taxon>
        <taxon>Gammaproteobacteria</taxon>
        <taxon>Alteromonadales</taxon>
        <taxon>Pseudoalteromonadaceae</taxon>
        <taxon>Pseudoalteromonas</taxon>
    </lineage>
</organism>
<dbReference type="EMBL" id="AHCD03000035">
    <property type="protein sequence ID" value="KAF7785731.1"/>
    <property type="molecule type" value="Genomic_DNA"/>
</dbReference>
<gene>
    <name evidence="1" type="ORF">PRUB_a0102</name>
</gene>
<proteinExistence type="predicted"/>